<accession>A0A255E8Q1</accession>
<dbReference type="InterPro" id="IPR051331">
    <property type="entry name" value="Chorismate_mutase-related"/>
</dbReference>
<dbReference type="NCBIfam" id="NF006691">
    <property type="entry name" value="PRK09239.1"/>
    <property type="match status" value="1"/>
</dbReference>
<proteinExistence type="predicted"/>
<dbReference type="InterPro" id="IPR036263">
    <property type="entry name" value="Chorismate_II_sf"/>
</dbReference>
<keyword evidence="1" id="KW-0413">Isomerase</keyword>
<dbReference type="PANTHER" id="PTHR38041:SF1">
    <property type="entry name" value="CHORISMATE MUTASE"/>
    <property type="match status" value="1"/>
</dbReference>
<dbReference type="SMART" id="SM00830">
    <property type="entry name" value="CM_2"/>
    <property type="match status" value="1"/>
</dbReference>
<dbReference type="AlphaFoldDB" id="A0A255E8Q1"/>
<dbReference type="Proteomes" id="UP000216533">
    <property type="component" value="Unassembled WGS sequence"/>
</dbReference>
<dbReference type="InterPro" id="IPR002701">
    <property type="entry name" value="CM_II_prokaryot"/>
</dbReference>
<dbReference type="RefSeq" id="WP_094450609.1">
    <property type="nucleotide sequence ID" value="NZ_NMVI01000015.1"/>
</dbReference>
<feature type="domain" description="Chorismate mutase" evidence="2">
    <location>
        <begin position="9"/>
        <end position="100"/>
    </location>
</feature>
<sequence length="106" mass="12070">MAEPNSPEDEVYAELMRLRASIDNMDAALVHLLAERFRITQRVGILKARHGLPPADPQREAQQIARLRHLAEDSHLDPEFAEKFLNFIVSEVVRHHEAIARGEEPA</sequence>
<dbReference type="SUPFAM" id="SSF48600">
    <property type="entry name" value="Chorismate mutase II"/>
    <property type="match status" value="1"/>
</dbReference>
<dbReference type="Gene3D" id="1.20.59.10">
    <property type="entry name" value="Chorismate mutase"/>
    <property type="match status" value="1"/>
</dbReference>
<dbReference type="EMBL" id="NMVI01000015">
    <property type="protein sequence ID" value="OYN87944.1"/>
    <property type="molecule type" value="Genomic_DNA"/>
</dbReference>
<dbReference type="InterPro" id="IPR036979">
    <property type="entry name" value="CM_dom_sf"/>
</dbReference>
<reference evidence="3 4" key="1">
    <citation type="submission" date="2017-07" db="EMBL/GenBank/DDBJ databases">
        <title>Draft whole genome sequences of clinical Proprionibacteriaceae strains.</title>
        <authorList>
            <person name="Bernier A.-M."/>
            <person name="Bernard K."/>
            <person name="Domingo M.-C."/>
        </authorList>
    </citation>
    <scope>NUCLEOTIDE SEQUENCE [LARGE SCALE GENOMIC DNA]</scope>
    <source>
        <strain evidence="3 4">NML 160184</strain>
    </source>
</reference>
<gene>
    <name evidence="3" type="ORF">CGZ92_06710</name>
</gene>
<evidence type="ECO:0000259" key="2">
    <source>
        <dbReference type="PROSITE" id="PS51168"/>
    </source>
</evidence>
<dbReference type="InterPro" id="IPR010951">
    <property type="entry name" value="CM_bact"/>
</dbReference>
<dbReference type="Pfam" id="PF01817">
    <property type="entry name" value="CM_2"/>
    <property type="match status" value="1"/>
</dbReference>
<protein>
    <submittedName>
        <fullName evidence="3">Chorismate mutase</fullName>
    </submittedName>
</protein>
<dbReference type="GO" id="GO:0004106">
    <property type="term" value="F:chorismate mutase activity"/>
    <property type="evidence" value="ECO:0007669"/>
    <property type="project" value="InterPro"/>
</dbReference>
<dbReference type="GO" id="GO:0046417">
    <property type="term" value="P:chorismate metabolic process"/>
    <property type="evidence" value="ECO:0007669"/>
    <property type="project" value="InterPro"/>
</dbReference>
<dbReference type="NCBIfam" id="TIGR01795">
    <property type="entry name" value="CM_mono_cladeE"/>
    <property type="match status" value="1"/>
</dbReference>
<dbReference type="PANTHER" id="PTHR38041">
    <property type="entry name" value="CHORISMATE MUTASE"/>
    <property type="match status" value="1"/>
</dbReference>
<comment type="caution">
    <text evidence="3">The sequence shown here is derived from an EMBL/GenBank/DDBJ whole genome shotgun (WGS) entry which is preliminary data.</text>
</comment>
<dbReference type="PROSITE" id="PS51168">
    <property type="entry name" value="CHORISMATE_MUT_2"/>
    <property type="match status" value="1"/>
</dbReference>
<evidence type="ECO:0000256" key="1">
    <source>
        <dbReference type="ARBA" id="ARBA00023235"/>
    </source>
</evidence>
<evidence type="ECO:0000313" key="3">
    <source>
        <dbReference type="EMBL" id="OYN87944.1"/>
    </source>
</evidence>
<evidence type="ECO:0000313" key="4">
    <source>
        <dbReference type="Proteomes" id="UP000216533"/>
    </source>
</evidence>
<name>A0A255E8Q1_9ACTN</name>
<organism evidence="3 4">
    <name type="scientific">Parenemella sanctibonifatiensis</name>
    <dbReference type="NCBI Taxonomy" id="2016505"/>
    <lineage>
        <taxon>Bacteria</taxon>
        <taxon>Bacillati</taxon>
        <taxon>Actinomycetota</taxon>
        <taxon>Actinomycetes</taxon>
        <taxon>Propionibacteriales</taxon>
        <taxon>Propionibacteriaceae</taxon>
        <taxon>Parenemella</taxon>
    </lineage>
</organism>
<dbReference type="GO" id="GO:0009697">
    <property type="term" value="P:salicylic acid biosynthetic process"/>
    <property type="evidence" value="ECO:0007669"/>
    <property type="project" value="TreeGrafter"/>
</dbReference>